<accession>A0A8J3JQ78</accession>
<keyword evidence="1" id="KW-0732">Signal</keyword>
<dbReference type="EMBL" id="BONF01000042">
    <property type="protein sequence ID" value="GIF84907.1"/>
    <property type="molecule type" value="Genomic_DNA"/>
</dbReference>
<dbReference type="PROSITE" id="PS51257">
    <property type="entry name" value="PROKAR_LIPOPROTEIN"/>
    <property type="match status" value="1"/>
</dbReference>
<proteinExistence type="predicted"/>
<organism evidence="2 3">
    <name type="scientific">Catellatospora bangladeshensis</name>
    <dbReference type="NCBI Taxonomy" id="310355"/>
    <lineage>
        <taxon>Bacteria</taxon>
        <taxon>Bacillati</taxon>
        <taxon>Actinomycetota</taxon>
        <taxon>Actinomycetes</taxon>
        <taxon>Micromonosporales</taxon>
        <taxon>Micromonosporaceae</taxon>
        <taxon>Catellatospora</taxon>
    </lineage>
</organism>
<feature type="chain" id="PRO_5035263947" evidence="1">
    <location>
        <begin position="28"/>
        <end position="106"/>
    </location>
</feature>
<dbReference type="Proteomes" id="UP000601223">
    <property type="component" value="Unassembled WGS sequence"/>
</dbReference>
<name>A0A8J3JQ78_9ACTN</name>
<evidence type="ECO:0000313" key="2">
    <source>
        <dbReference type="EMBL" id="GIF84907.1"/>
    </source>
</evidence>
<dbReference type="AlphaFoldDB" id="A0A8J3JQ78"/>
<feature type="signal peptide" evidence="1">
    <location>
        <begin position="1"/>
        <end position="27"/>
    </location>
</feature>
<gene>
    <name evidence="2" type="ORF">Cba03nite_62560</name>
</gene>
<evidence type="ECO:0000256" key="1">
    <source>
        <dbReference type="SAM" id="SignalP"/>
    </source>
</evidence>
<dbReference type="RefSeq" id="WP_203753930.1">
    <property type="nucleotide sequence ID" value="NZ_BONF01000042.1"/>
</dbReference>
<sequence>MGMKVRLLVAAAAVATGVLTGATGAQASLGSCSGAVQSLNSWTVYCNGTNSTHEYRATAKCYTLTGVYHHTAYGSWVTAGWPTVNSTASCTSQYELADGYWQTRLK</sequence>
<protein>
    <submittedName>
        <fullName evidence="2">Uncharacterized protein</fullName>
    </submittedName>
</protein>
<reference evidence="2 3" key="1">
    <citation type="submission" date="2021-01" db="EMBL/GenBank/DDBJ databases">
        <title>Whole genome shotgun sequence of Catellatospora bangladeshensis NBRC 107357.</title>
        <authorList>
            <person name="Komaki H."/>
            <person name="Tamura T."/>
        </authorList>
    </citation>
    <scope>NUCLEOTIDE SEQUENCE [LARGE SCALE GENOMIC DNA]</scope>
    <source>
        <strain evidence="2 3">NBRC 107357</strain>
    </source>
</reference>
<comment type="caution">
    <text evidence="2">The sequence shown here is derived from an EMBL/GenBank/DDBJ whole genome shotgun (WGS) entry which is preliminary data.</text>
</comment>
<keyword evidence="3" id="KW-1185">Reference proteome</keyword>
<evidence type="ECO:0000313" key="3">
    <source>
        <dbReference type="Proteomes" id="UP000601223"/>
    </source>
</evidence>